<sequence length="145" mass="15659">MSRLHAALCATILALISPIAFAGDFPREGNPAVPNGVAAPFIGQWSVGFPDDETTIATSTLVGCDDPLDIALDGPEGIALSRKTDIEPPVRLTLKAFAGRTNWLPVTTGLSSVIVWLDADSFYRYEVSATGKADWDWPFLHRRCD</sequence>
<dbReference type="OrthoDB" id="7950874at2"/>
<feature type="signal peptide" evidence="1">
    <location>
        <begin position="1"/>
        <end position="22"/>
    </location>
</feature>
<dbReference type="AlphaFoldDB" id="A0A3S5D3P2"/>
<dbReference type="RefSeq" id="WP_126152048.1">
    <property type="nucleotide sequence ID" value="NZ_JBHTMH010000001.1"/>
</dbReference>
<reference evidence="2 3" key="1">
    <citation type="submission" date="2018-12" db="EMBL/GenBank/DDBJ databases">
        <authorList>
            <person name="Criscuolo A."/>
        </authorList>
    </citation>
    <scope>NUCLEOTIDE SEQUENCE [LARGE SCALE GENOMIC DNA]</scope>
    <source>
        <strain evidence="2">ACIP1116281</strain>
    </source>
</reference>
<evidence type="ECO:0000256" key="1">
    <source>
        <dbReference type="SAM" id="SignalP"/>
    </source>
</evidence>
<evidence type="ECO:0000313" key="2">
    <source>
        <dbReference type="EMBL" id="VDS06533.1"/>
    </source>
</evidence>
<feature type="chain" id="PRO_5018746904" description="Alkaline proteinase inhibitor/ Outer membrane lipoprotein Omp19 domain-containing protein" evidence="1">
    <location>
        <begin position="23"/>
        <end position="145"/>
    </location>
</feature>
<name>A0A3S5D3P2_9HYPH</name>
<evidence type="ECO:0000313" key="3">
    <source>
        <dbReference type="Proteomes" id="UP000268844"/>
    </source>
</evidence>
<proteinExistence type="predicted"/>
<dbReference type="EMBL" id="UZWD01000051">
    <property type="protein sequence ID" value="VDS06533.1"/>
    <property type="molecule type" value="Genomic_DNA"/>
</dbReference>
<keyword evidence="3" id="KW-1185">Reference proteome</keyword>
<organism evidence="2 3">
    <name type="scientific">Devosia equisanguinis</name>
    <dbReference type="NCBI Taxonomy" id="2490941"/>
    <lineage>
        <taxon>Bacteria</taxon>
        <taxon>Pseudomonadati</taxon>
        <taxon>Pseudomonadota</taxon>
        <taxon>Alphaproteobacteria</taxon>
        <taxon>Hyphomicrobiales</taxon>
        <taxon>Devosiaceae</taxon>
        <taxon>Devosia</taxon>
    </lineage>
</organism>
<dbReference type="Proteomes" id="UP000268844">
    <property type="component" value="Unassembled WGS sequence"/>
</dbReference>
<accession>A0A3S5D3P2</accession>
<gene>
    <name evidence="2" type="ORF">DEVEQU_03697</name>
</gene>
<protein>
    <recommendedName>
        <fullName evidence="4">Alkaline proteinase inhibitor/ Outer membrane lipoprotein Omp19 domain-containing protein</fullName>
    </recommendedName>
</protein>
<evidence type="ECO:0008006" key="4">
    <source>
        <dbReference type="Google" id="ProtNLM"/>
    </source>
</evidence>
<keyword evidence="1" id="KW-0732">Signal</keyword>